<dbReference type="InterPro" id="IPR046335">
    <property type="entry name" value="LacI/GalR-like_sensor"/>
</dbReference>
<dbReference type="Gene3D" id="1.10.10.10">
    <property type="entry name" value="Winged helix-like DNA-binding domain superfamily/Winged helix DNA-binding domain"/>
    <property type="match status" value="1"/>
</dbReference>
<dbReference type="SMART" id="SM00345">
    <property type="entry name" value="HTH_GNTR"/>
    <property type="match status" value="1"/>
</dbReference>
<feature type="domain" description="HTH gntR-type" evidence="4">
    <location>
        <begin position="12"/>
        <end position="80"/>
    </location>
</feature>
<evidence type="ECO:0000313" key="6">
    <source>
        <dbReference type="Proteomes" id="UP000447545"/>
    </source>
</evidence>
<protein>
    <submittedName>
        <fullName evidence="5">GntR family transcriptional regulator</fullName>
    </submittedName>
</protein>
<dbReference type="GO" id="GO:0003700">
    <property type="term" value="F:DNA-binding transcription factor activity"/>
    <property type="evidence" value="ECO:0007669"/>
    <property type="project" value="InterPro"/>
</dbReference>
<dbReference type="SUPFAM" id="SSF46785">
    <property type="entry name" value="Winged helix' DNA-binding domain"/>
    <property type="match status" value="1"/>
</dbReference>
<dbReference type="Pfam" id="PF00392">
    <property type="entry name" value="GntR"/>
    <property type="match status" value="1"/>
</dbReference>
<evidence type="ECO:0000259" key="4">
    <source>
        <dbReference type="PROSITE" id="PS50949"/>
    </source>
</evidence>
<keyword evidence="6" id="KW-1185">Reference proteome</keyword>
<name>A0A7K1GAQ4_9FLAO</name>
<dbReference type="InterPro" id="IPR036390">
    <property type="entry name" value="WH_DNA-bd_sf"/>
</dbReference>
<dbReference type="AlphaFoldDB" id="A0A7K1GAQ4"/>
<dbReference type="Proteomes" id="UP000447545">
    <property type="component" value="Unassembled WGS sequence"/>
</dbReference>
<keyword evidence="2" id="KW-0238">DNA-binding</keyword>
<keyword evidence="1" id="KW-0805">Transcription regulation</keyword>
<organism evidence="5 6">
    <name type="scientific">Winogradskyella ouciana</name>
    <dbReference type="NCBI Taxonomy" id="2608631"/>
    <lineage>
        <taxon>Bacteria</taxon>
        <taxon>Pseudomonadati</taxon>
        <taxon>Bacteroidota</taxon>
        <taxon>Flavobacteriia</taxon>
        <taxon>Flavobacteriales</taxon>
        <taxon>Flavobacteriaceae</taxon>
        <taxon>Winogradskyella</taxon>
    </lineage>
</organism>
<gene>
    <name evidence="5" type="ORF">F1003_05465</name>
</gene>
<evidence type="ECO:0000256" key="1">
    <source>
        <dbReference type="ARBA" id="ARBA00023015"/>
    </source>
</evidence>
<dbReference type="Pfam" id="PF13377">
    <property type="entry name" value="Peripla_BP_3"/>
    <property type="match status" value="1"/>
</dbReference>
<dbReference type="SUPFAM" id="SSF53822">
    <property type="entry name" value="Periplasmic binding protein-like I"/>
    <property type="match status" value="1"/>
</dbReference>
<dbReference type="InterPro" id="IPR028082">
    <property type="entry name" value="Peripla_BP_I"/>
</dbReference>
<reference evidence="5 6" key="1">
    <citation type="submission" date="2019-11" db="EMBL/GenBank/DDBJ databases">
        <title>Winogradskyella ouciana sp. nov., isolated from the hadal seawater of the Mariana Trench.</title>
        <authorList>
            <person name="Liu R."/>
        </authorList>
    </citation>
    <scope>NUCLEOTIDE SEQUENCE [LARGE SCALE GENOMIC DNA]</scope>
    <source>
        <strain evidence="5 6">ZXX205</strain>
    </source>
</reference>
<dbReference type="CDD" id="cd07377">
    <property type="entry name" value="WHTH_GntR"/>
    <property type="match status" value="1"/>
</dbReference>
<dbReference type="PANTHER" id="PTHR38445:SF10">
    <property type="entry name" value="GNTR-FAMILY TRANSCRIPTIONAL REGULATOR"/>
    <property type="match status" value="1"/>
</dbReference>
<evidence type="ECO:0000256" key="2">
    <source>
        <dbReference type="ARBA" id="ARBA00023125"/>
    </source>
</evidence>
<dbReference type="Gene3D" id="3.40.50.2300">
    <property type="match status" value="2"/>
</dbReference>
<sequence length="332" mass="37777">MNIINVNNNTGIPKYKQIIQSIEMGLLDGRLKKGDKLPSVNSIRNRFSLSRDTVFMAFGELKKRGIVEAISGKGYYIKSEDVTVVKKVFLFFDELNIFKEDLYNAFTNALGQGVQVDIFFHHFNEEVFAKHINDNLDNYNYYVIMPASLKNVAKTLEKLPKEKVYLLDQTNEELSIYAGVFQNFEANVFDGLTRLKPMMQSYNNLILITPKSNQPEGIFNGFRKFISKITIKGSQVAGLELVIPNQGDIYLVLDDRSLIKLIKKLKQSTLKIGEDVGIIAYNDSLLKEIVEGGITTISTNFKEMGERMAFMINNDEFAQIKNPNNILIRKSL</sequence>
<keyword evidence="3" id="KW-0804">Transcription</keyword>
<evidence type="ECO:0000313" key="5">
    <source>
        <dbReference type="EMBL" id="MTE26377.1"/>
    </source>
</evidence>
<proteinExistence type="predicted"/>
<evidence type="ECO:0000256" key="3">
    <source>
        <dbReference type="ARBA" id="ARBA00023163"/>
    </source>
</evidence>
<dbReference type="GO" id="GO:0003677">
    <property type="term" value="F:DNA binding"/>
    <property type="evidence" value="ECO:0007669"/>
    <property type="project" value="UniProtKB-KW"/>
</dbReference>
<dbReference type="PANTHER" id="PTHR38445">
    <property type="entry name" value="HTH-TYPE TRANSCRIPTIONAL REPRESSOR YTRA"/>
    <property type="match status" value="1"/>
</dbReference>
<accession>A0A7K1GAQ4</accession>
<dbReference type="EMBL" id="WJYA01000004">
    <property type="protein sequence ID" value="MTE26377.1"/>
    <property type="molecule type" value="Genomic_DNA"/>
</dbReference>
<dbReference type="InterPro" id="IPR036388">
    <property type="entry name" value="WH-like_DNA-bd_sf"/>
</dbReference>
<dbReference type="RefSeq" id="WP_162306905.1">
    <property type="nucleotide sequence ID" value="NZ_OZ260095.1"/>
</dbReference>
<dbReference type="InterPro" id="IPR000524">
    <property type="entry name" value="Tscrpt_reg_HTH_GntR"/>
</dbReference>
<comment type="caution">
    <text evidence="5">The sequence shown here is derived from an EMBL/GenBank/DDBJ whole genome shotgun (WGS) entry which is preliminary data.</text>
</comment>
<dbReference type="PROSITE" id="PS50949">
    <property type="entry name" value="HTH_GNTR"/>
    <property type="match status" value="1"/>
</dbReference>